<comment type="similarity">
    <text evidence="6">Belongs to the acetyltransferase family. OlsB subfamily.</text>
</comment>
<evidence type="ECO:0000313" key="12">
    <source>
        <dbReference type="Proteomes" id="UP000199585"/>
    </source>
</evidence>
<dbReference type="STRING" id="245187.SAMN04488003_10156"/>
<evidence type="ECO:0000313" key="11">
    <source>
        <dbReference type="EMBL" id="SEM42466.1"/>
    </source>
</evidence>
<dbReference type="GO" id="GO:0006629">
    <property type="term" value="P:lipid metabolic process"/>
    <property type="evidence" value="ECO:0007669"/>
    <property type="project" value="UniProtKB-KW"/>
</dbReference>
<dbReference type="EMBL" id="FOCI01000001">
    <property type="protein sequence ID" value="SEM42466.1"/>
    <property type="molecule type" value="Genomic_DNA"/>
</dbReference>
<dbReference type="SUPFAM" id="SSF55729">
    <property type="entry name" value="Acyl-CoA N-acyltransferases (Nat)"/>
    <property type="match status" value="1"/>
</dbReference>
<evidence type="ECO:0000256" key="8">
    <source>
        <dbReference type="ARBA" id="ARBA00039866"/>
    </source>
</evidence>
<dbReference type="PANTHER" id="PTHR37323">
    <property type="entry name" value="GCN5-RELATED N-ACETYLTRANSFERASE"/>
    <property type="match status" value="1"/>
</dbReference>
<evidence type="ECO:0000256" key="10">
    <source>
        <dbReference type="ARBA" id="ARBA00047785"/>
    </source>
</evidence>
<dbReference type="RefSeq" id="WP_089897499.1">
    <property type="nucleotide sequence ID" value="NZ_FOCI01000001.1"/>
</dbReference>
<reference evidence="11 12" key="1">
    <citation type="submission" date="2016-10" db="EMBL/GenBank/DDBJ databases">
        <authorList>
            <person name="de Groot N.N."/>
        </authorList>
    </citation>
    <scope>NUCLEOTIDE SEQUENCE [LARGE SCALE GENOMIC DNA]</scope>
    <source>
        <strain evidence="11 12">DSM 16213</strain>
    </source>
</reference>
<accession>A0A1H7Y8C3</accession>
<dbReference type="Pfam" id="PF13444">
    <property type="entry name" value="Acetyltransf_5"/>
    <property type="match status" value="1"/>
</dbReference>
<dbReference type="OrthoDB" id="9787072at2"/>
<keyword evidence="5 11" id="KW-0012">Acyltransferase</keyword>
<protein>
    <recommendedName>
        <fullName evidence="8">L-ornithine N(alpha)-acyltransferase</fullName>
        <ecNumber evidence="7">2.3.2.30</ecNumber>
    </recommendedName>
</protein>
<gene>
    <name evidence="11" type="ORF">SAMN04488003_10156</name>
</gene>
<evidence type="ECO:0000256" key="7">
    <source>
        <dbReference type="ARBA" id="ARBA00039058"/>
    </source>
</evidence>
<dbReference type="GO" id="GO:0043810">
    <property type="term" value="F:ornithine-acyl [acyl carrier protein] N-acyltransferase activity"/>
    <property type="evidence" value="ECO:0007669"/>
    <property type="project" value="UniProtKB-EC"/>
</dbReference>
<evidence type="ECO:0000256" key="3">
    <source>
        <dbReference type="ARBA" id="ARBA00022679"/>
    </source>
</evidence>
<organism evidence="11 12">
    <name type="scientific">Loktanella fryxellensis</name>
    <dbReference type="NCBI Taxonomy" id="245187"/>
    <lineage>
        <taxon>Bacteria</taxon>
        <taxon>Pseudomonadati</taxon>
        <taxon>Pseudomonadota</taxon>
        <taxon>Alphaproteobacteria</taxon>
        <taxon>Rhodobacterales</taxon>
        <taxon>Roseobacteraceae</taxon>
        <taxon>Loktanella</taxon>
    </lineage>
</organism>
<evidence type="ECO:0000256" key="4">
    <source>
        <dbReference type="ARBA" id="ARBA00023098"/>
    </source>
</evidence>
<comment type="pathway">
    <text evidence="1">Lipid metabolism.</text>
</comment>
<comment type="function">
    <text evidence="9">Catalyzes the first step in the biosynthesis of ornithine lipids, which are phosphorus-free membrane lipids. Catalyzes the 3-hydroxyacyl-acyl carrier protein-dependent acylation of ornithine to form lyso-ornithine lipid (LOL).</text>
</comment>
<evidence type="ECO:0000256" key="9">
    <source>
        <dbReference type="ARBA" id="ARBA00045724"/>
    </source>
</evidence>
<name>A0A1H7Y8C3_9RHOB</name>
<dbReference type="AlphaFoldDB" id="A0A1H7Y8C3"/>
<sequence length="258" mass="26485">MRPTVPHAPLQVGLARSPADLAACQSLRHVAFFGRPGIDADGFDAGCLHLMIADAQGLAGTCRVALLPPGSDLQLTYTGQAYDLTPLAPHTAPMLEVGRFCTAPGAAIADVLRLAWGALAALVDVHGVGLMIGCSSFRGADPVGHRAALALLGAAHQGPAALRPGRRAVLTVPLTGAVPDRRAALAGLPPLLRSYLGLGGWVGDHAVIDRRMDTLHVFTALPVADVPPARARALRALAQTVTPLSRDGLSLAPVAHGA</sequence>
<dbReference type="PANTHER" id="PTHR37323:SF1">
    <property type="entry name" value="L-ORNITHINE N(ALPHA)-ACYLTRANSFERASE"/>
    <property type="match status" value="1"/>
</dbReference>
<keyword evidence="12" id="KW-1185">Reference proteome</keyword>
<evidence type="ECO:0000256" key="5">
    <source>
        <dbReference type="ARBA" id="ARBA00023315"/>
    </source>
</evidence>
<dbReference type="InterPro" id="IPR052351">
    <property type="entry name" value="Ornithine_N-alpha-AT"/>
</dbReference>
<evidence type="ECO:0000256" key="1">
    <source>
        <dbReference type="ARBA" id="ARBA00005189"/>
    </source>
</evidence>
<comment type="catalytic activity">
    <reaction evidence="10">
        <text>a (3R)-hydroxyacyl-[ACP] + L-ornithine = a lyso-ornithine lipid + holo-[ACP] + H(+)</text>
        <dbReference type="Rhea" id="RHEA:20633"/>
        <dbReference type="Rhea" id="RHEA-COMP:9685"/>
        <dbReference type="Rhea" id="RHEA-COMP:9945"/>
        <dbReference type="ChEBI" id="CHEBI:15378"/>
        <dbReference type="ChEBI" id="CHEBI:46911"/>
        <dbReference type="ChEBI" id="CHEBI:64479"/>
        <dbReference type="ChEBI" id="CHEBI:78827"/>
        <dbReference type="ChEBI" id="CHEBI:138482"/>
        <dbReference type="EC" id="2.3.2.30"/>
    </reaction>
    <physiologicalReaction direction="left-to-right" evidence="10">
        <dbReference type="Rhea" id="RHEA:20634"/>
    </physiologicalReaction>
</comment>
<keyword evidence="4" id="KW-0443">Lipid metabolism</keyword>
<evidence type="ECO:0000256" key="2">
    <source>
        <dbReference type="ARBA" id="ARBA00022516"/>
    </source>
</evidence>
<dbReference type="Proteomes" id="UP000199585">
    <property type="component" value="Unassembled WGS sequence"/>
</dbReference>
<keyword evidence="2" id="KW-0444">Lipid biosynthesis</keyword>
<keyword evidence="3 11" id="KW-0808">Transferase</keyword>
<dbReference type="InterPro" id="IPR016181">
    <property type="entry name" value="Acyl_CoA_acyltransferase"/>
</dbReference>
<dbReference type="EC" id="2.3.2.30" evidence="7"/>
<proteinExistence type="inferred from homology"/>
<evidence type="ECO:0000256" key="6">
    <source>
        <dbReference type="ARBA" id="ARBA00038095"/>
    </source>
</evidence>
<dbReference type="Gene3D" id="3.40.630.30">
    <property type="match status" value="1"/>
</dbReference>